<accession>A0ABT1XZE2</accession>
<feature type="transmembrane region" description="Helical" evidence="9">
    <location>
        <begin position="70"/>
        <end position="89"/>
    </location>
</feature>
<name>A0ABT1XZE2_9FIRM</name>
<dbReference type="InterPro" id="IPR051611">
    <property type="entry name" value="ECF_transporter_component"/>
</dbReference>
<comment type="similarity">
    <text evidence="2 9">Belongs to the energy-coupling factor EcfT family.</text>
</comment>
<feature type="transmembrane region" description="Helical" evidence="9">
    <location>
        <begin position="20"/>
        <end position="39"/>
    </location>
</feature>
<dbReference type="CDD" id="cd16914">
    <property type="entry name" value="EcfT"/>
    <property type="match status" value="1"/>
</dbReference>
<feature type="transmembrane region" description="Helical" evidence="9">
    <location>
        <begin position="246"/>
        <end position="264"/>
    </location>
</feature>
<dbReference type="Proteomes" id="UP001524944">
    <property type="component" value="Unassembled WGS sequence"/>
</dbReference>
<comment type="caution">
    <text evidence="10">The sequence shown here is derived from an EMBL/GenBank/DDBJ whole genome shotgun (WGS) entry which is preliminary data.</text>
</comment>
<evidence type="ECO:0000313" key="11">
    <source>
        <dbReference type="Proteomes" id="UP001524944"/>
    </source>
</evidence>
<sequence>MMKNFTIGQYYPAKSPIHGLDPRTKIIGVFLFIIALFFADDYYSYIIALVFSLFLILVSRVPIKTLLRGIRPIIIFVVLTAMIHVFLTPGTELWRWKFLKVTEEGLNQALFMACRLILLVGVSSLLTLTTTPISLTDGMEKLLGPFKKIGLPAHELAMMMSIALRFIPTLLEETDKIMKAQVSRGAQFASGNLVQRSKALIPLMVPLFISAFKRAEELALAMEARGYHGGEGRTKMRVLRMKHTDGIALSLMLIYFLYMIFYWWRG</sequence>
<dbReference type="Pfam" id="PF02361">
    <property type="entry name" value="CbiQ"/>
    <property type="match status" value="1"/>
</dbReference>
<dbReference type="PANTHER" id="PTHR34857:SF2">
    <property type="entry name" value="SLL0384 PROTEIN"/>
    <property type="match status" value="1"/>
</dbReference>
<dbReference type="RefSeq" id="WP_257911482.1">
    <property type="nucleotide sequence ID" value="NZ_JANPWE010000001.1"/>
</dbReference>
<evidence type="ECO:0000256" key="8">
    <source>
        <dbReference type="ARBA" id="ARBA00023136"/>
    </source>
</evidence>
<dbReference type="HAMAP" id="MF_01461">
    <property type="entry name" value="EcfT"/>
    <property type="match status" value="1"/>
</dbReference>
<comment type="subunit">
    <text evidence="9">Forms a stable energy-coupling factor (ECF) transporter complex composed of 2 membrane-embedded substrate-binding proteins (S component), 2 ATP-binding proteins (A component) and 2 transmembrane proteins (T component).</text>
</comment>
<evidence type="ECO:0000256" key="6">
    <source>
        <dbReference type="ARBA" id="ARBA00022692"/>
    </source>
</evidence>
<evidence type="ECO:0000256" key="4">
    <source>
        <dbReference type="ARBA" id="ARBA00022448"/>
    </source>
</evidence>
<reference evidence="10 11" key="1">
    <citation type="submission" date="2022-08" db="EMBL/GenBank/DDBJ databases">
        <title>Proteogenomics of the novel Dehalobacterium formicoaceticum strain EZ94 highlights a key role of methyltransferases during anaerobic dichloromethane degradation.</title>
        <authorList>
            <person name="Wasmund K."/>
        </authorList>
    </citation>
    <scope>NUCLEOTIDE SEQUENCE [LARGE SCALE GENOMIC DNA]</scope>
    <source>
        <strain evidence="10 11">EZ94</strain>
    </source>
</reference>
<evidence type="ECO:0000256" key="3">
    <source>
        <dbReference type="ARBA" id="ARBA00014042"/>
    </source>
</evidence>
<keyword evidence="6 9" id="KW-0812">Transmembrane</keyword>
<gene>
    <name evidence="9" type="primary">ecfT</name>
    <name evidence="10" type="ORF">NVS47_00375</name>
</gene>
<organism evidence="10 11">
    <name type="scientific">Dehalobacterium formicoaceticum</name>
    <dbReference type="NCBI Taxonomy" id="51515"/>
    <lineage>
        <taxon>Bacteria</taxon>
        <taxon>Bacillati</taxon>
        <taxon>Bacillota</taxon>
        <taxon>Clostridia</taxon>
        <taxon>Eubacteriales</taxon>
        <taxon>Peptococcaceae</taxon>
        <taxon>Dehalobacterium</taxon>
    </lineage>
</organism>
<dbReference type="EMBL" id="JANPWE010000001">
    <property type="protein sequence ID" value="MCR6543987.1"/>
    <property type="molecule type" value="Genomic_DNA"/>
</dbReference>
<evidence type="ECO:0000256" key="2">
    <source>
        <dbReference type="ARBA" id="ARBA00005660"/>
    </source>
</evidence>
<evidence type="ECO:0000256" key="9">
    <source>
        <dbReference type="HAMAP-Rule" id="MF_01461"/>
    </source>
</evidence>
<comment type="subcellular location">
    <subcellularLocation>
        <location evidence="1 9">Cell membrane</location>
        <topology evidence="1 9">Multi-pass membrane protein</topology>
    </subcellularLocation>
</comment>
<evidence type="ECO:0000313" key="10">
    <source>
        <dbReference type="EMBL" id="MCR6543987.1"/>
    </source>
</evidence>
<keyword evidence="4 9" id="KW-0813">Transport</keyword>
<feature type="transmembrane region" description="Helical" evidence="9">
    <location>
        <begin position="109"/>
        <end position="129"/>
    </location>
</feature>
<keyword evidence="8 9" id="KW-0472">Membrane</keyword>
<keyword evidence="7 9" id="KW-1133">Transmembrane helix</keyword>
<keyword evidence="5 9" id="KW-1003">Cell membrane</keyword>
<dbReference type="InterPro" id="IPR003339">
    <property type="entry name" value="ABC/ECF_trnsptr_transmembrane"/>
</dbReference>
<dbReference type="InterPro" id="IPR024919">
    <property type="entry name" value="EcfT"/>
</dbReference>
<comment type="function">
    <text evidence="9">Transmembrane (T) component of an energy-coupling factor (ECF) ABC-transporter complex. Unlike classic ABC transporters this ECF transporter provides the energy necessary to transport a number of different substrates.</text>
</comment>
<protein>
    <recommendedName>
        <fullName evidence="3 9">Energy-coupling factor transporter transmembrane protein EcfT</fullName>
        <shortName evidence="9">ECF transporter T component EcfT</shortName>
    </recommendedName>
</protein>
<dbReference type="PANTHER" id="PTHR34857">
    <property type="entry name" value="SLL0384 PROTEIN"/>
    <property type="match status" value="1"/>
</dbReference>
<keyword evidence="11" id="KW-1185">Reference proteome</keyword>
<evidence type="ECO:0000256" key="7">
    <source>
        <dbReference type="ARBA" id="ARBA00022989"/>
    </source>
</evidence>
<proteinExistence type="inferred from homology"/>
<evidence type="ECO:0000256" key="1">
    <source>
        <dbReference type="ARBA" id="ARBA00004651"/>
    </source>
</evidence>
<evidence type="ECO:0000256" key="5">
    <source>
        <dbReference type="ARBA" id="ARBA00022475"/>
    </source>
</evidence>